<dbReference type="AlphaFoldDB" id="A0A072TFU6"/>
<dbReference type="PANTHER" id="PTHR10792">
    <property type="entry name" value="60S RIBOSOMAL PROTEIN L24"/>
    <property type="match status" value="1"/>
</dbReference>
<gene>
    <name evidence="1" type="ORF">MTR_0324s0040</name>
</gene>
<dbReference type="HOGENOM" id="CLU_015296_1_0_1"/>
<reference evidence="1 3" key="2">
    <citation type="journal article" date="2014" name="BMC Genomics">
        <title>An improved genome release (version Mt4.0) for the model legume Medicago truncatula.</title>
        <authorList>
            <person name="Tang H."/>
            <person name="Krishnakumar V."/>
            <person name="Bidwell S."/>
            <person name="Rosen B."/>
            <person name="Chan A."/>
            <person name="Zhou S."/>
            <person name="Gentzbittel L."/>
            <person name="Childs K.L."/>
            <person name="Yandell M."/>
            <person name="Gundlach H."/>
            <person name="Mayer K.F."/>
            <person name="Schwartz D.C."/>
            <person name="Town C.D."/>
        </authorList>
    </citation>
    <scope>GENOME REANNOTATION</scope>
    <source>
        <strain evidence="1">A17</strain>
        <strain evidence="2 3">cv. Jemalong A17</strain>
    </source>
</reference>
<reference evidence="2" key="3">
    <citation type="submission" date="2015-06" db="UniProtKB">
        <authorList>
            <consortium name="EnsemblPlants"/>
        </authorList>
    </citation>
    <scope>IDENTIFICATION</scope>
    <source>
        <strain evidence="2">cv. Jemalong A17</strain>
    </source>
</reference>
<dbReference type="PANTHER" id="PTHR10792:SF8">
    <property type="entry name" value="RIBOSOME BIOGENESIS PROTEIN RLP24-RELATED"/>
    <property type="match status" value="1"/>
</dbReference>
<protein>
    <submittedName>
        <fullName evidence="1 2">Uncharacterized protein</fullName>
    </submittedName>
</protein>
<accession>A0A072TFU6</accession>
<proteinExistence type="predicted"/>
<evidence type="ECO:0000313" key="1">
    <source>
        <dbReference type="EMBL" id="KEH16111.1"/>
    </source>
</evidence>
<dbReference type="EnsemblPlants" id="KEH16111">
    <property type="protein sequence ID" value="KEH16111"/>
    <property type="gene ID" value="MTR_0324s0040"/>
</dbReference>
<keyword evidence="3" id="KW-1185">Reference proteome</keyword>
<dbReference type="EMBL" id="KL403049">
    <property type="protein sequence ID" value="KEH16111.1"/>
    <property type="molecule type" value="Genomic_DNA"/>
</dbReference>
<name>A0A072TFU6_MEDTR</name>
<sequence>MDEKVLIDPSLEGKTREEMGLEPFTCTEIRSSILGIPVFISQEVIAYVIRRLSEGSFKDGLDNNMNSPWNEVVNKTMFNSKKKGAYSDLSMEKKLLLKIQNENLQPKCGGGDQPSLEHKMFLHYFITKEKANVPRYIFKHMIKELRESQESKKCWIPYGRLISEILHQGEILKALKEVNIFTDAQLGTETGKVINGSTLKKMHLIKKEDYTKLSTDLKESSMVSNLMDDFPSILKQDPRDVRMNFIMDHYEKTGQTIKLSDIPDTMYGGAQPIAKSRKSKKRAISEAEYIDDAPEQPPKKAKKAKKEKAFIQVNVVDPEQPLFHMEYFCLKSSKTVNDVGTKCV</sequence>
<dbReference type="GO" id="GO:0003735">
    <property type="term" value="F:structural constituent of ribosome"/>
    <property type="evidence" value="ECO:0007669"/>
    <property type="project" value="InterPro"/>
</dbReference>
<dbReference type="Proteomes" id="UP000002051">
    <property type="component" value="Unassembled WGS sequence"/>
</dbReference>
<organism evidence="1 3">
    <name type="scientific">Medicago truncatula</name>
    <name type="common">Barrel medic</name>
    <name type="synonym">Medicago tribuloides</name>
    <dbReference type="NCBI Taxonomy" id="3880"/>
    <lineage>
        <taxon>Eukaryota</taxon>
        <taxon>Viridiplantae</taxon>
        <taxon>Streptophyta</taxon>
        <taxon>Embryophyta</taxon>
        <taxon>Tracheophyta</taxon>
        <taxon>Spermatophyta</taxon>
        <taxon>Magnoliopsida</taxon>
        <taxon>eudicotyledons</taxon>
        <taxon>Gunneridae</taxon>
        <taxon>Pentapetalae</taxon>
        <taxon>rosids</taxon>
        <taxon>fabids</taxon>
        <taxon>Fabales</taxon>
        <taxon>Fabaceae</taxon>
        <taxon>Papilionoideae</taxon>
        <taxon>50 kb inversion clade</taxon>
        <taxon>NPAAA clade</taxon>
        <taxon>Hologalegina</taxon>
        <taxon>IRL clade</taxon>
        <taxon>Trifolieae</taxon>
        <taxon>Medicago</taxon>
    </lineage>
</organism>
<dbReference type="InterPro" id="IPR056366">
    <property type="entry name" value="Ribosomal_eL24"/>
</dbReference>
<reference evidence="1 3" key="1">
    <citation type="journal article" date="2011" name="Nature">
        <title>The Medicago genome provides insight into the evolution of rhizobial symbioses.</title>
        <authorList>
            <person name="Young N.D."/>
            <person name="Debelle F."/>
            <person name="Oldroyd G.E."/>
            <person name="Geurts R."/>
            <person name="Cannon S.B."/>
            <person name="Udvardi M.K."/>
            <person name="Benedito V.A."/>
            <person name="Mayer K.F."/>
            <person name="Gouzy J."/>
            <person name="Schoof H."/>
            <person name="Van de Peer Y."/>
            <person name="Proost S."/>
            <person name="Cook D.R."/>
            <person name="Meyers B.C."/>
            <person name="Spannagl M."/>
            <person name="Cheung F."/>
            <person name="De Mita S."/>
            <person name="Krishnakumar V."/>
            <person name="Gundlach H."/>
            <person name="Zhou S."/>
            <person name="Mudge J."/>
            <person name="Bharti A.K."/>
            <person name="Murray J.D."/>
            <person name="Naoumkina M.A."/>
            <person name="Rosen B."/>
            <person name="Silverstein K.A."/>
            <person name="Tang H."/>
            <person name="Rombauts S."/>
            <person name="Zhao P.X."/>
            <person name="Zhou P."/>
            <person name="Barbe V."/>
            <person name="Bardou P."/>
            <person name="Bechner M."/>
            <person name="Bellec A."/>
            <person name="Berger A."/>
            <person name="Berges H."/>
            <person name="Bidwell S."/>
            <person name="Bisseling T."/>
            <person name="Choisne N."/>
            <person name="Couloux A."/>
            <person name="Denny R."/>
            <person name="Deshpande S."/>
            <person name="Dai X."/>
            <person name="Doyle J.J."/>
            <person name="Dudez A.M."/>
            <person name="Farmer A.D."/>
            <person name="Fouteau S."/>
            <person name="Franken C."/>
            <person name="Gibelin C."/>
            <person name="Gish J."/>
            <person name="Goldstein S."/>
            <person name="Gonzalez A.J."/>
            <person name="Green P.J."/>
            <person name="Hallab A."/>
            <person name="Hartog M."/>
            <person name="Hua A."/>
            <person name="Humphray S.J."/>
            <person name="Jeong D.H."/>
            <person name="Jing Y."/>
            <person name="Jocker A."/>
            <person name="Kenton S.M."/>
            <person name="Kim D.J."/>
            <person name="Klee K."/>
            <person name="Lai H."/>
            <person name="Lang C."/>
            <person name="Lin S."/>
            <person name="Macmil S.L."/>
            <person name="Magdelenat G."/>
            <person name="Matthews L."/>
            <person name="McCorrison J."/>
            <person name="Monaghan E.L."/>
            <person name="Mun J.H."/>
            <person name="Najar F.Z."/>
            <person name="Nicholson C."/>
            <person name="Noirot C."/>
            <person name="O'Bleness M."/>
            <person name="Paule C.R."/>
            <person name="Poulain J."/>
            <person name="Prion F."/>
            <person name="Qin B."/>
            <person name="Qu C."/>
            <person name="Retzel E.F."/>
            <person name="Riddle C."/>
            <person name="Sallet E."/>
            <person name="Samain S."/>
            <person name="Samson N."/>
            <person name="Sanders I."/>
            <person name="Saurat O."/>
            <person name="Scarpelli C."/>
            <person name="Schiex T."/>
            <person name="Segurens B."/>
            <person name="Severin A.J."/>
            <person name="Sherrier D.J."/>
            <person name="Shi R."/>
            <person name="Sims S."/>
            <person name="Singer S.R."/>
            <person name="Sinharoy S."/>
            <person name="Sterck L."/>
            <person name="Viollet A."/>
            <person name="Wang B.B."/>
            <person name="Wang K."/>
            <person name="Wang M."/>
            <person name="Wang X."/>
            <person name="Warfsmann J."/>
            <person name="Weissenbach J."/>
            <person name="White D.D."/>
            <person name="White J.D."/>
            <person name="Wiley G.B."/>
            <person name="Wincker P."/>
            <person name="Xing Y."/>
            <person name="Yang L."/>
            <person name="Yao Z."/>
            <person name="Ying F."/>
            <person name="Zhai J."/>
            <person name="Zhou L."/>
            <person name="Zuber A."/>
            <person name="Denarie J."/>
            <person name="Dixon R.A."/>
            <person name="May G.D."/>
            <person name="Schwartz D.C."/>
            <person name="Rogers J."/>
            <person name="Quetier F."/>
            <person name="Town C.D."/>
            <person name="Roe B.A."/>
        </authorList>
    </citation>
    <scope>NUCLEOTIDE SEQUENCE [LARGE SCALE GENOMIC DNA]</scope>
    <source>
        <strain evidence="1">A17</strain>
        <strain evidence="2 3">cv. Jemalong A17</strain>
    </source>
</reference>
<evidence type="ECO:0000313" key="3">
    <source>
        <dbReference type="Proteomes" id="UP000002051"/>
    </source>
</evidence>
<evidence type="ECO:0000313" key="2">
    <source>
        <dbReference type="EnsemblPlants" id="KEH16111"/>
    </source>
</evidence>